<dbReference type="PROSITE" id="PS51819">
    <property type="entry name" value="VOC"/>
    <property type="match status" value="1"/>
</dbReference>
<dbReference type="InterPro" id="IPR037523">
    <property type="entry name" value="VOC_core"/>
</dbReference>
<dbReference type="EMBL" id="VMSD01000006">
    <property type="protein sequence ID" value="KAF0845903.1"/>
    <property type="molecule type" value="Genomic_DNA"/>
</dbReference>
<dbReference type="InterPro" id="IPR041581">
    <property type="entry name" value="Glyoxalase_6"/>
</dbReference>
<dbReference type="CDD" id="cd06587">
    <property type="entry name" value="VOC"/>
    <property type="match status" value="1"/>
</dbReference>
<protein>
    <recommendedName>
        <fullName evidence="1">VOC domain-containing protein</fullName>
    </recommendedName>
</protein>
<reference evidence="2 3" key="1">
    <citation type="submission" date="2019-07" db="EMBL/GenBank/DDBJ databases">
        <title>Genomic Encyclopedia of Type Strains, Phase IV (KMG-IV): sequencing the most valuable type-strain genomes for metagenomic binning, comparative biology and taxonomic classification.</title>
        <authorList>
            <person name="Goeker M."/>
        </authorList>
    </citation>
    <scope>NUCLEOTIDE SEQUENCE [LARGE SCALE GENOMIC DNA]</scope>
    <source>
        <strain evidence="2 3">DSM 44831</strain>
    </source>
</reference>
<sequence length="125" mass="14225">MLSGMANRWMGITIDCANPTRLASFWSAILSIPATAEHGDDPGWATVGSRVDDRPRLTFQRVDEPKIGKVRIHLDIEVDDIEAGRRQVEDLGGRWSGERHDYDEGIVMVMRDPEEHEFCLVKYSR</sequence>
<dbReference type="PANTHER" id="PTHR35908">
    <property type="entry name" value="HYPOTHETICAL FUSION PROTEIN"/>
    <property type="match status" value="1"/>
</dbReference>
<dbReference type="SUPFAM" id="SSF54593">
    <property type="entry name" value="Glyoxalase/Bleomycin resistance protein/Dihydroxybiphenyl dioxygenase"/>
    <property type="match status" value="1"/>
</dbReference>
<dbReference type="Gene3D" id="3.10.180.10">
    <property type="entry name" value="2,3-Dihydroxybiphenyl 1,2-Dioxygenase, domain 1"/>
    <property type="match status" value="1"/>
</dbReference>
<dbReference type="Pfam" id="PF18029">
    <property type="entry name" value="Glyoxalase_6"/>
    <property type="match status" value="1"/>
</dbReference>
<feature type="domain" description="VOC" evidence="1">
    <location>
        <begin position="8"/>
        <end position="123"/>
    </location>
</feature>
<accession>A0ABQ6YJE7</accession>
<evidence type="ECO:0000259" key="1">
    <source>
        <dbReference type="PROSITE" id="PS51819"/>
    </source>
</evidence>
<keyword evidence="3" id="KW-1185">Reference proteome</keyword>
<evidence type="ECO:0000313" key="3">
    <source>
        <dbReference type="Proteomes" id="UP000798951"/>
    </source>
</evidence>
<evidence type="ECO:0000313" key="2">
    <source>
        <dbReference type="EMBL" id="KAF0845903.1"/>
    </source>
</evidence>
<name>A0ABQ6YJE7_9NOCA</name>
<dbReference type="InterPro" id="IPR029068">
    <property type="entry name" value="Glyas_Bleomycin-R_OHBP_Dase"/>
</dbReference>
<dbReference type="Proteomes" id="UP000798951">
    <property type="component" value="Unassembled WGS sequence"/>
</dbReference>
<gene>
    <name evidence="2" type="ORF">FNL39_106294</name>
</gene>
<proteinExistence type="predicted"/>
<comment type="caution">
    <text evidence="2">The sequence shown here is derived from an EMBL/GenBank/DDBJ whole genome shotgun (WGS) entry which is preliminary data.</text>
</comment>
<organism evidence="2 3">
    <name type="scientific">Nocardia caishijiensis</name>
    <dbReference type="NCBI Taxonomy" id="184756"/>
    <lineage>
        <taxon>Bacteria</taxon>
        <taxon>Bacillati</taxon>
        <taxon>Actinomycetota</taxon>
        <taxon>Actinomycetes</taxon>
        <taxon>Mycobacteriales</taxon>
        <taxon>Nocardiaceae</taxon>
        <taxon>Nocardia</taxon>
    </lineage>
</organism>
<dbReference type="PANTHER" id="PTHR35908:SF1">
    <property type="entry name" value="CONSERVED PROTEIN"/>
    <property type="match status" value="1"/>
</dbReference>